<feature type="transmembrane region" description="Helical" evidence="2">
    <location>
        <begin position="141"/>
        <end position="161"/>
    </location>
</feature>
<organism evidence="3 4">
    <name type="scientific">Georgenia deserti</name>
    <dbReference type="NCBI Taxonomy" id="2093781"/>
    <lineage>
        <taxon>Bacteria</taxon>
        <taxon>Bacillati</taxon>
        <taxon>Actinomycetota</taxon>
        <taxon>Actinomycetes</taxon>
        <taxon>Micrococcales</taxon>
        <taxon>Bogoriellaceae</taxon>
        <taxon>Georgenia</taxon>
    </lineage>
</organism>
<keyword evidence="2" id="KW-0472">Membrane</keyword>
<dbReference type="EMBL" id="JBHUEE010000005">
    <property type="protein sequence ID" value="MFD1718462.1"/>
    <property type="molecule type" value="Genomic_DNA"/>
</dbReference>
<feature type="region of interest" description="Disordered" evidence="1">
    <location>
        <begin position="1"/>
        <end position="37"/>
    </location>
</feature>
<keyword evidence="2" id="KW-0812">Transmembrane</keyword>
<evidence type="ECO:0008006" key="5">
    <source>
        <dbReference type="Google" id="ProtNLM"/>
    </source>
</evidence>
<evidence type="ECO:0000313" key="4">
    <source>
        <dbReference type="Proteomes" id="UP001597277"/>
    </source>
</evidence>
<feature type="transmembrane region" description="Helical" evidence="2">
    <location>
        <begin position="78"/>
        <end position="99"/>
    </location>
</feature>
<keyword evidence="4" id="KW-1185">Reference proteome</keyword>
<sequence length="292" mass="30296">MTHQQGADQPFAPQQGPPSGPPVWHSQSAPAPWGSGGRDRSAPWAIAGVIVLAASMWSGVLQELVLRDLDFGFTQHNVFWVMATAGVWATAAWGAAAAIARSGAVLVIATVAGGLHLLTFAVIIVVQTVLGAYEELVIESFRGLALVAASMVAVVLGFLAWRRDRAGRSSAVLAVPGLLLALAATVASDLARLIEFGTEGDALWLLATQSYTLVFFVTMLLLGLRSAVTRWIAVAAALTGLVLHGSGLIRIAGDGATPAVVLIAQGLYTVAYLVAAVCGVVAALRTRRSGRV</sequence>
<dbReference type="Proteomes" id="UP001597277">
    <property type="component" value="Unassembled WGS sequence"/>
</dbReference>
<feature type="transmembrane region" description="Helical" evidence="2">
    <location>
        <begin position="106"/>
        <end position="129"/>
    </location>
</feature>
<feature type="transmembrane region" description="Helical" evidence="2">
    <location>
        <begin position="173"/>
        <end position="191"/>
    </location>
</feature>
<feature type="transmembrane region" description="Helical" evidence="2">
    <location>
        <begin position="231"/>
        <end position="253"/>
    </location>
</feature>
<dbReference type="RefSeq" id="WP_388006795.1">
    <property type="nucleotide sequence ID" value="NZ_JBHUEE010000005.1"/>
</dbReference>
<feature type="transmembrane region" description="Helical" evidence="2">
    <location>
        <begin position="259"/>
        <end position="284"/>
    </location>
</feature>
<keyword evidence="2" id="KW-1133">Transmembrane helix</keyword>
<proteinExistence type="predicted"/>
<feature type="transmembrane region" description="Helical" evidence="2">
    <location>
        <begin position="44"/>
        <end position="66"/>
    </location>
</feature>
<feature type="transmembrane region" description="Helical" evidence="2">
    <location>
        <begin position="203"/>
        <end position="224"/>
    </location>
</feature>
<evidence type="ECO:0000256" key="2">
    <source>
        <dbReference type="SAM" id="Phobius"/>
    </source>
</evidence>
<comment type="caution">
    <text evidence="3">The sequence shown here is derived from an EMBL/GenBank/DDBJ whole genome shotgun (WGS) entry which is preliminary data.</text>
</comment>
<reference evidence="4" key="1">
    <citation type="journal article" date="2019" name="Int. J. Syst. Evol. Microbiol.">
        <title>The Global Catalogue of Microorganisms (GCM) 10K type strain sequencing project: providing services to taxonomists for standard genome sequencing and annotation.</title>
        <authorList>
            <consortium name="The Broad Institute Genomics Platform"/>
            <consortium name="The Broad Institute Genome Sequencing Center for Infectious Disease"/>
            <person name="Wu L."/>
            <person name="Ma J."/>
        </authorList>
    </citation>
    <scope>NUCLEOTIDE SEQUENCE [LARGE SCALE GENOMIC DNA]</scope>
    <source>
        <strain evidence="4">JCM 17130</strain>
    </source>
</reference>
<name>A0ABW4L684_9MICO</name>
<gene>
    <name evidence="3" type="ORF">ACFSE6_11485</name>
</gene>
<evidence type="ECO:0000313" key="3">
    <source>
        <dbReference type="EMBL" id="MFD1718462.1"/>
    </source>
</evidence>
<accession>A0ABW4L684</accession>
<evidence type="ECO:0000256" key="1">
    <source>
        <dbReference type="SAM" id="MobiDB-lite"/>
    </source>
</evidence>
<protein>
    <recommendedName>
        <fullName evidence="5">Integral membrane protein</fullName>
    </recommendedName>
</protein>